<dbReference type="RefSeq" id="WP_151593366.1">
    <property type="nucleotide sequence ID" value="NZ_WBMS02000007.1"/>
</dbReference>
<name>A0A6I4MAK3_9ACTN</name>
<dbReference type="Proteomes" id="UP000462055">
    <property type="component" value="Unassembled WGS sequence"/>
</dbReference>
<sequence>MRPLDQCFDVTEKIGTGEPLSQTAWILAPEDAEVKGAILCLAFGTYDKRYYHNFAGRRRELWHRLASWGDTISARRGTPVDSLKGDVE</sequence>
<evidence type="ECO:0000313" key="1">
    <source>
        <dbReference type="EMBL" id="MWA00831.1"/>
    </source>
</evidence>
<keyword evidence="2" id="KW-1185">Reference proteome</keyword>
<reference evidence="1" key="1">
    <citation type="submission" date="2019-12" db="EMBL/GenBank/DDBJ databases">
        <title>Actinomadura physcomitrii sp. nov., a novel actinomycete isolated from moss [Physcomitrium sphaericum (Ludw) Fuernr].</title>
        <authorList>
            <person name="Zhuang X."/>
        </authorList>
    </citation>
    <scope>NUCLEOTIDE SEQUENCE [LARGE SCALE GENOMIC DNA]</scope>
    <source>
        <strain evidence="1">LD22</strain>
    </source>
</reference>
<organism evidence="1 2">
    <name type="scientific">Actinomadura physcomitrii</name>
    <dbReference type="NCBI Taxonomy" id="2650748"/>
    <lineage>
        <taxon>Bacteria</taxon>
        <taxon>Bacillati</taxon>
        <taxon>Actinomycetota</taxon>
        <taxon>Actinomycetes</taxon>
        <taxon>Streptosporangiales</taxon>
        <taxon>Thermomonosporaceae</taxon>
        <taxon>Actinomadura</taxon>
    </lineage>
</organism>
<evidence type="ECO:0000313" key="2">
    <source>
        <dbReference type="Proteomes" id="UP000462055"/>
    </source>
</evidence>
<dbReference type="AlphaFoldDB" id="A0A6I4MAK3"/>
<gene>
    <name evidence="1" type="ORF">F8568_010650</name>
</gene>
<protein>
    <submittedName>
        <fullName evidence="1">Uncharacterized protein</fullName>
    </submittedName>
</protein>
<accession>A0A6I4MAK3</accession>
<comment type="caution">
    <text evidence="1">The sequence shown here is derived from an EMBL/GenBank/DDBJ whole genome shotgun (WGS) entry which is preliminary data.</text>
</comment>
<dbReference type="EMBL" id="WBMS02000007">
    <property type="protein sequence ID" value="MWA00831.1"/>
    <property type="molecule type" value="Genomic_DNA"/>
</dbReference>
<proteinExistence type="predicted"/>